<dbReference type="EMBL" id="BTGU01000120">
    <property type="protein sequence ID" value="GMN61969.1"/>
    <property type="molecule type" value="Genomic_DNA"/>
</dbReference>
<name>A0AA88J3Q2_FICCA</name>
<comment type="caution">
    <text evidence="1">The sequence shown here is derived from an EMBL/GenBank/DDBJ whole genome shotgun (WGS) entry which is preliminary data.</text>
</comment>
<reference evidence="1" key="1">
    <citation type="submission" date="2023-07" db="EMBL/GenBank/DDBJ databases">
        <title>draft genome sequence of fig (Ficus carica).</title>
        <authorList>
            <person name="Takahashi T."/>
            <person name="Nishimura K."/>
        </authorList>
    </citation>
    <scope>NUCLEOTIDE SEQUENCE</scope>
</reference>
<proteinExistence type="predicted"/>
<evidence type="ECO:0000313" key="2">
    <source>
        <dbReference type="Proteomes" id="UP001187192"/>
    </source>
</evidence>
<protein>
    <submittedName>
        <fullName evidence="1">Uncharacterized protein</fullName>
    </submittedName>
</protein>
<gene>
    <name evidence="1" type="ORF">TIFTF001_031057</name>
</gene>
<evidence type="ECO:0000313" key="1">
    <source>
        <dbReference type="EMBL" id="GMN61969.1"/>
    </source>
</evidence>
<organism evidence="1 2">
    <name type="scientific">Ficus carica</name>
    <name type="common">Common fig</name>
    <dbReference type="NCBI Taxonomy" id="3494"/>
    <lineage>
        <taxon>Eukaryota</taxon>
        <taxon>Viridiplantae</taxon>
        <taxon>Streptophyta</taxon>
        <taxon>Embryophyta</taxon>
        <taxon>Tracheophyta</taxon>
        <taxon>Spermatophyta</taxon>
        <taxon>Magnoliopsida</taxon>
        <taxon>eudicotyledons</taxon>
        <taxon>Gunneridae</taxon>
        <taxon>Pentapetalae</taxon>
        <taxon>rosids</taxon>
        <taxon>fabids</taxon>
        <taxon>Rosales</taxon>
        <taxon>Moraceae</taxon>
        <taxon>Ficeae</taxon>
        <taxon>Ficus</taxon>
    </lineage>
</organism>
<sequence length="43" mass="4405">MSAAMIVIQGPQPHTAMAQPSSIAAAPIASLGGRGCEREGRRE</sequence>
<keyword evidence="2" id="KW-1185">Reference proteome</keyword>
<dbReference type="AlphaFoldDB" id="A0AA88J3Q2"/>
<dbReference type="Proteomes" id="UP001187192">
    <property type="component" value="Unassembled WGS sequence"/>
</dbReference>
<accession>A0AA88J3Q2</accession>